<dbReference type="OrthoDB" id="294702at2759"/>
<proteinExistence type="predicted"/>
<evidence type="ECO:0000313" key="3">
    <source>
        <dbReference type="RefSeq" id="XP_027192283.1"/>
    </source>
</evidence>
<dbReference type="InterPro" id="IPR029058">
    <property type="entry name" value="AB_hydrolase_fold"/>
</dbReference>
<dbReference type="STRING" id="3827.A0A3Q7XVB6"/>
<evidence type="ECO:0000259" key="1">
    <source>
        <dbReference type="Pfam" id="PF12146"/>
    </source>
</evidence>
<dbReference type="KEGG" id="cam:101496466"/>
<name>A0A3Q7XVB6_CICAR</name>
<dbReference type="PANTHER" id="PTHR45763">
    <property type="entry name" value="HYDROLASE, ALPHA/BETA FOLD FAMILY PROTEIN, EXPRESSED-RELATED"/>
    <property type="match status" value="1"/>
</dbReference>
<dbReference type="SUPFAM" id="SSF53474">
    <property type="entry name" value="alpha/beta-Hydrolases"/>
    <property type="match status" value="1"/>
</dbReference>
<reference evidence="3" key="2">
    <citation type="submission" date="2025-08" db="UniProtKB">
        <authorList>
            <consortium name="RefSeq"/>
        </authorList>
    </citation>
    <scope>IDENTIFICATION</scope>
    <source>
        <tissue evidence="3">Etiolated seedlings</tissue>
    </source>
</reference>
<organism evidence="2 3">
    <name type="scientific">Cicer arietinum</name>
    <name type="common">Chickpea</name>
    <name type="synonym">Garbanzo</name>
    <dbReference type="NCBI Taxonomy" id="3827"/>
    <lineage>
        <taxon>Eukaryota</taxon>
        <taxon>Viridiplantae</taxon>
        <taxon>Streptophyta</taxon>
        <taxon>Embryophyta</taxon>
        <taxon>Tracheophyta</taxon>
        <taxon>Spermatophyta</taxon>
        <taxon>Magnoliopsida</taxon>
        <taxon>eudicotyledons</taxon>
        <taxon>Gunneridae</taxon>
        <taxon>Pentapetalae</taxon>
        <taxon>rosids</taxon>
        <taxon>fabids</taxon>
        <taxon>Fabales</taxon>
        <taxon>Fabaceae</taxon>
        <taxon>Papilionoideae</taxon>
        <taxon>50 kb inversion clade</taxon>
        <taxon>NPAAA clade</taxon>
        <taxon>Hologalegina</taxon>
        <taxon>IRL clade</taxon>
        <taxon>Cicereae</taxon>
        <taxon>Cicer</taxon>
    </lineage>
</organism>
<protein>
    <submittedName>
        <fullName evidence="3">Uncharacterized protein LOC101496466</fullName>
    </submittedName>
</protein>
<sequence length="338" mass="39266">MVFLAMVYEGTQISQNQDNSTNSPRIKLRDGRHLAYIERGFPKDKAKYKIIIVHGFGSSKRMNFPIPQELIDELGIYLVQYDRAGYGESDQNPKNSLKSEALDIQELSDKLQIGSHFYVIGVSMGSCATWSCLKYFPHRLAGLALISPIINYMWPSLPKSLIREDYRRKIVLWALWCANYCPTLLHWWVTQKWLPSVAVIEKNPTFFNKNDIEILKTSSRFQMFSKNKLRQKVVFGTLCDDWKVAFGKWEFDPMKLSNPFPHNRGSFHIWQGYEDKIVPSELQRFVAGKLPWIQYHEVPYGGHLILCYKGMCEAILRALLLGQENHAYRLSSYLLVKK</sequence>
<dbReference type="RefSeq" id="XP_027192283.1">
    <property type="nucleotide sequence ID" value="XM_027336482.1"/>
</dbReference>
<dbReference type="Pfam" id="PF12146">
    <property type="entry name" value="Hydrolase_4"/>
    <property type="match status" value="1"/>
</dbReference>
<dbReference type="InterPro" id="IPR022742">
    <property type="entry name" value="Hydrolase_4"/>
</dbReference>
<dbReference type="FunFam" id="3.40.50.1820:FF:000270">
    <property type="entry name" value="Alpha/beta-Hydrolases superfamily protein"/>
    <property type="match status" value="1"/>
</dbReference>
<dbReference type="Proteomes" id="UP000087171">
    <property type="component" value="Chromosome Ca1"/>
</dbReference>
<accession>A0A3Q7XVB6</accession>
<evidence type="ECO:0000313" key="2">
    <source>
        <dbReference type="Proteomes" id="UP000087171"/>
    </source>
</evidence>
<dbReference type="PaxDb" id="3827-XP_004487729.1"/>
<dbReference type="Gene3D" id="3.40.50.1820">
    <property type="entry name" value="alpha/beta hydrolase"/>
    <property type="match status" value="1"/>
</dbReference>
<reference evidence="2" key="1">
    <citation type="journal article" date="2013" name="Nat. Biotechnol.">
        <title>Draft genome sequence of chickpea (Cicer arietinum) provides a resource for trait improvement.</title>
        <authorList>
            <person name="Varshney R.K."/>
            <person name="Song C."/>
            <person name="Saxena R.K."/>
            <person name="Azam S."/>
            <person name="Yu S."/>
            <person name="Sharpe A.G."/>
            <person name="Cannon S."/>
            <person name="Baek J."/>
            <person name="Rosen B.D."/>
            <person name="Tar'an B."/>
            <person name="Millan T."/>
            <person name="Zhang X."/>
            <person name="Ramsay L.D."/>
            <person name="Iwata A."/>
            <person name="Wang Y."/>
            <person name="Nelson W."/>
            <person name="Farmer A.D."/>
            <person name="Gaur P.M."/>
            <person name="Soderlund C."/>
            <person name="Penmetsa R.V."/>
            <person name="Xu C."/>
            <person name="Bharti A.K."/>
            <person name="He W."/>
            <person name="Winter P."/>
            <person name="Zhao S."/>
            <person name="Hane J.K."/>
            <person name="Carrasquilla-Garcia N."/>
            <person name="Condie J.A."/>
            <person name="Upadhyaya H.D."/>
            <person name="Luo M.C."/>
            <person name="Thudi M."/>
            <person name="Gowda C.L."/>
            <person name="Singh N.P."/>
            <person name="Lichtenzveig J."/>
            <person name="Gali K.K."/>
            <person name="Rubio J."/>
            <person name="Nadarajan N."/>
            <person name="Dolezel J."/>
            <person name="Bansal K.C."/>
            <person name="Xu X."/>
            <person name="Edwards D."/>
            <person name="Zhang G."/>
            <person name="Kahl G."/>
            <person name="Gil J."/>
            <person name="Singh K.B."/>
            <person name="Datta S.K."/>
            <person name="Jackson S.A."/>
            <person name="Wang J."/>
            <person name="Cook D.R."/>
        </authorList>
    </citation>
    <scope>NUCLEOTIDE SEQUENCE [LARGE SCALE GENOMIC DNA]</scope>
    <source>
        <strain evidence="2">cv. CDC Frontier</strain>
    </source>
</reference>
<feature type="domain" description="Serine aminopeptidase S33" evidence="1">
    <location>
        <begin position="45"/>
        <end position="166"/>
    </location>
</feature>
<keyword evidence="2" id="KW-1185">Reference proteome</keyword>
<gene>
    <name evidence="3" type="primary">LOC101496466</name>
</gene>
<dbReference type="PANTHER" id="PTHR45763:SF22">
    <property type="entry name" value="ALPHA_BETA HYDROLASE FAMILY PROTEIN"/>
    <property type="match status" value="1"/>
</dbReference>
<dbReference type="AlphaFoldDB" id="A0A3Q7XVB6"/>